<gene>
    <name evidence="2" type="ORF">BCD7_0112</name>
</gene>
<dbReference type="Proteomes" id="UP000006298">
    <property type="component" value="Segment"/>
</dbReference>
<keyword evidence="1" id="KW-0812">Transmembrane</keyword>
<feature type="transmembrane region" description="Helical" evidence="1">
    <location>
        <begin position="7"/>
        <end position="24"/>
    </location>
</feature>
<feature type="transmembrane region" description="Helical" evidence="1">
    <location>
        <begin position="44"/>
        <end position="65"/>
    </location>
</feature>
<protein>
    <submittedName>
        <fullName evidence="2">Uncharacterized protein</fullName>
    </submittedName>
</protein>
<reference evidence="2 3" key="1">
    <citation type="submission" date="2011-09" db="EMBL/GenBank/DDBJ databases">
        <title>Complete Genome Sequence of Bacillus cereus Bacteriophage BCD7.</title>
        <authorList>
            <person name="Lee J.-H."/>
            <person name="Shin H."/>
            <person name="Son B."/>
            <person name="Ryu S."/>
        </authorList>
    </citation>
    <scope>NUCLEOTIDE SEQUENCE [LARGE SCALE GENOMIC DNA]</scope>
</reference>
<evidence type="ECO:0000256" key="1">
    <source>
        <dbReference type="SAM" id="Phobius"/>
    </source>
</evidence>
<evidence type="ECO:0000313" key="3">
    <source>
        <dbReference type="Proteomes" id="UP000006298"/>
    </source>
</evidence>
<dbReference type="KEGG" id="vg:14011631"/>
<accession>J9PVA3</accession>
<dbReference type="GeneID" id="14011631"/>
<name>J9PVA3_9CAUD</name>
<keyword evidence="3" id="KW-1185">Reference proteome</keyword>
<dbReference type="EMBL" id="JN712910">
    <property type="protein sequence ID" value="AEZ50559.1"/>
    <property type="molecule type" value="Genomic_DNA"/>
</dbReference>
<evidence type="ECO:0000313" key="2">
    <source>
        <dbReference type="EMBL" id="AEZ50559.1"/>
    </source>
</evidence>
<proteinExistence type="predicted"/>
<keyword evidence="1" id="KW-0472">Membrane</keyword>
<sequence length="70" mass="7816">MEKVIRIATIIMILAISSLCAYYVGEGILDWVRRAKLLTSWGNAAKSFGIHTGMIILSAYVTILFTPKRE</sequence>
<organism evidence="2 3">
    <name type="scientific">Bacillus phage BCD7</name>
    <dbReference type="NCBI Taxonomy" id="1136534"/>
    <lineage>
        <taxon>Viruses</taxon>
        <taxon>Duplodnaviria</taxon>
        <taxon>Heunggongvirae</taxon>
        <taxon>Uroviricota</taxon>
        <taxon>Caudoviricetes</taxon>
        <taxon>Becedseptimavirus</taxon>
        <taxon>Becedseptimavirus BCD7</taxon>
    </lineage>
</organism>
<keyword evidence="1" id="KW-1133">Transmembrane helix</keyword>
<dbReference type="RefSeq" id="YP_007005963.1">
    <property type="nucleotide sequence ID" value="NC_019515.1"/>
</dbReference>